<feature type="region of interest" description="Disordered" evidence="1">
    <location>
        <begin position="1"/>
        <end position="21"/>
    </location>
</feature>
<reference evidence="2 3" key="1">
    <citation type="journal article" date="2023" name="Plants (Basel)">
        <title>Bridging the Gap: Combining Genomics and Transcriptomics Approaches to Understand Stylosanthes scabra, an Orphan Legume from the Brazilian Caatinga.</title>
        <authorList>
            <person name="Ferreira-Neto J.R.C."/>
            <person name="da Silva M.D."/>
            <person name="Binneck E."/>
            <person name="de Melo N.F."/>
            <person name="da Silva R.H."/>
            <person name="de Melo A.L.T.M."/>
            <person name="Pandolfi V."/>
            <person name="Bustamante F.O."/>
            <person name="Brasileiro-Vidal A.C."/>
            <person name="Benko-Iseppon A.M."/>
        </authorList>
    </citation>
    <scope>NUCLEOTIDE SEQUENCE [LARGE SCALE GENOMIC DNA]</scope>
    <source>
        <tissue evidence="2">Leaves</tissue>
    </source>
</reference>
<comment type="caution">
    <text evidence="2">The sequence shown here is derived from an EMBL/GenBank/DDBJ whole genome shotgun (WGS) entry which is preliminary data.</text>
</comment>
<protein>
    <submittedName>
        <fullName evidence="2">Uncharacterized protein</fullName>
    </submittedName>
</protein>
<sequence length="182" mass="20446">MDSENDVDCCPQSIDEDPSEDVLKEVSQGATKIPSRTRVVLLRKRKAKSVFDWGWLQLRLVESSSQVESSKSTVWQRTHNTGFDSHWSRCCLEFMIQPPAPKSNPLSPVQSCCHPDLLRVSEIWSLCSMHMANKLYRIPAITGSDLLSLGSQALVPCCRGELVRSRNYHYASRGVGRIALRG</sequence>
<name>A0ABU6VBZ5_9FABA</name>
<dbReference type="Proteomes" id="UP001341840">
    <property type="component" value="Unassembled WGS sequence"/>
</dbReference>
<evidence type="ECO:0000313" key="3">
    <source>
        <dbReference type="Proteomes" id="UP001341840"/>
    </source>
</evidence>
<dbReference type="EMBL" id="JASCZI010151132">
    <property type="protein sequence ID" value="MED6169970.1"/>
    <property type="molecule type" value="Genomic_DNA"/>
</dbReference>
<gene>
    <name evidence="2" type="ORF">PIB30_026152</name>
</gene>
<proteinExistence type="predicted"/>
<keyword evidence="3" id="KW-1185">Reference proteome</keyword>
<evidence type="ECO:0000313" key="2">
    <source>
        <dbReference type="EMBL" id="MED6169970.1"/>
    </source>
</evidence>
<accession>A0ABU6VBZ5</accession>
<evidence type="ECO:0000256" key="1">
    <source>
        <dbReference type="SAM" id="MobiDB-lite"/>
    </source>
</evidence>
<organism evidence="2 3">
    <name type="scientific">Stylosanthes scabra</name>
    <dbReference type="NCBI Taxonomy" id="79078"/>
    <lineage>
        <taxon>Eukaryota</taxon>
        <taxon>Viridiplantae</taxon>
        <taxon>Streptophyta</taxon>
        <taxon>Embryophyta</taxon>
        <taxon>Tracheophyta</taxon>
        <taxon>Spermatophyta</taxon>
        <taxon>Magnoliopsida</taxon>
        <taxon>eudicotyledons</taxon>
        <taxon>Gunneridae</taxon>
        <taxon>Pentapetalae</taxon>
        <taxon>rosids</taxon>
        <taxon>fabids</taxon>
        <taxon>Fabales</taxon>
        <taxon>Fabaceae</taxon>
        <taxon>Papilionoideae</taxon>
        <taxon>50 kb inversion clade</taxon>
        <taxon>dalbergioids sensu lato</taxon>
        <taxon>Dalbergieae</taxon>
        <taxon>Pterocarpus clade</taxon>
        <taxon>Stylosanthes</taxon>
    </lineage>
</organism>